<dbReference type="AlphaFoldDB" id="A0A543Q493"/>
<name>A0A543Q493_ACITH</name>
<proteinExistence type="predicted"/>
<organism evidence="1 2">
    <name type="scientific">Acidithiobacillus thiooxidans ATCC 19377</name>
    <dbReference type="NCBI Taxonomy" id="637390"/>
    <lineage>
        <taxon>Bacteria</taxon>
        <taxon>Pseudomonadati</taxon>
        <taxon>Pseudomonadota</taxon>
        <taxon>Acidithiobacillia</taxon>
        <taxon>Acidithiobacillales</taxon>
        <taxon>Acidithiobacillaceae</taxon>
        <taxon>Acidithiobacillus</taxon>
    </lineage>
</organism>
<reference evidence="1 2" key="1">
    <citation type="submission" date="2019-03" db="EMBL/GenBank/DDBJ databases">
        <title>New insights into Acidothiobacillus thiooxidans sulfur metabolism through coupled gene expression, solution geochemistry, microscopy and spectroscopy analyses.</title>
        <authorList>
            <person name="Camacho D."/>
            <person name="Frazao R."/>
            <person name="Fouillen A."/>
            <person name="Nanci A."/>
            <person name="Lang B.F."/>
            <person name="Apte S.C."/>
            <person name="Baron C."/>
            <person name="Warren L.A."/>
        </authorList>
    </citation>
    <scope>NUCLEOTIDE SEQUENCE [LARGE SCALE GENOMIC DNA]</scope>
    <source>
        <strain evidence="1 2">ATCC 19377</strain>
    </source>
</reference>
<protein>
    <submittedName>
        <fullName evidence="1">Uncharacterized protein</fullName>
    </submittedName>
</protein>
<gene>
    <name evidence="1" type="ORF">DLNHIDIE_01017</name>
</gene>
<evidence type="ECO:0000313" key="2">
    <source>
        <dbReference type="Proteomes" id="UP000315403"/>
    </source>
</evidence>
<evidence type="ECO:0000313" key="1">
    <source>
        <dbReference type="EMBL" id="TQN51149.1"/>
    </source>
</evidence>
<sequence>MSDHAVFGKVWAIMLKKSKYWEEKAIKQESPRALYQTPLYTMVLSRSFNGVKATNGYYCPELSNAAHQYIGITSTSTHDGLIESAKLGNIMAMYTVMCHFSVYKVNRHLLFRQLKTRLDYKNYGPSSLLNLLDQSQTPKAFCAAIKHGS</sequence>
<dbReference type="Proteomes" id="UP000315403">
    <property type="component" value="Unassembled WGS sequence"/>
</dbReference>
<comment type="caution">
    <text evidence="1">The sequence shown here is derived from an EMBL/GenBank/DDBJ whole genome shotgun (WGS) entry which is preliminary data.</text>
</comment>
<dbReference type="EMBL" id="SZUV01000001">
    <property type="protein sequence ID" value="TQN51149.1"/>
    <property type="molecule type" value="Genomic_DNA"/>
</dbReference>
<accession>A0A543Q493</accession>
<dbReference type="RefSeq" id="WP_142087099.1">
    <property type="nucleotide sequence ID" value="NZ_SZUV01000001.1"/>
</dbReference>